<dbReference type="EMBL" id="LR134441">
    <property type="protein sequence ID" value="VEH96451.1"/>
    <property type="molecule type" value="Genomic_DNA"/>
</dbReference>
<evidence type="ECO:0000259" key="2">
    <source>
        <dbReference type="Pfam" id="PF18962"/>
    </source>
</evidence>
<gene>
    <name evidence="3" type="ORF">HY04_00775</name>
    <name evidence="4" type="ORF">NCTC13489_00467</name>
</gene>
<proteinExistence type="predicted"/>
<accession>A0A448NND3</accession>
<dbReference type="Proteomes" id="UP000028349">
    <property type="component" value="Unassembled WGS sequence"/>
</dbReference>
<evidence type="ECO:0000313" key="4">
    <source>
        <dbReference type="EMBL" id="VEH96451.1"/>
    </source>
</evidence>
<dbReference type="Pfam" id="PF18962">
    <property type="entry name" value="Por_Secre_tail"/>
    <property type="match status" value="1"/>
</dbReference>
<evidence type="ECO:0000256" key="1">
    <source>
        <dbReference type="ARBA" id="ARBA00022729"/>
    </source>
</evidence>
<name>A0A448NND3_9FLAO</name>
<dbReference type="STRING" id="266748.HY04_00775"/>
<dbReference type="Pfam" id="PF03382">
    <property type="entry name" value="DUF285"/>
    <property type="match status" value="2"/>
</dbReference>
<keyword evidence="5" id="KW-1185">Reference proteome</keyword>
<dbReference type="Proteomes" id="UP000270036">
    <property type="component" value="Chromosome"/>
</dbReference>
<reference evidence="3 5" key="1">
    <citation type="submission" date="2014-07" db="EMBL/GenBank/DDBJ databases">
        <authorList>
            <person name="Pisani N.G."/>
            <person name="Newman J.D."/>
        </authorList>
    </citation>
    <scope>NUCLEOTIDE SEQUENCE [LARGE SCALE GENOMIC DNA]</scope>
    <source>
        <strain evidence="3 5">LMG 24720</strain>
    </source>
</reference>
<dbReference type="InterPro" id="IPR005046">
    <property type="entry name" value="DUF285"/>
</dbReference>
<feature type="domain" description="Secretion system C-terminal sorting" evidence="2">
    <location>
        <begin position="701"/>
        <end position="769"/>
    </location>
</feature>
<dbReference type="OrthoDB" id="9813840at2"/>
<dbReference type="NCBIfam" id="TIGR04183">
    <property type="entry name" value="Por_Secre_tail"/>
    <property type="match status" value="1"/>
</dbReference>
<dbReference type="EMBL" id="JPEP01000001">
    <property type="protein sequence ID" value="KEY19795.1"/>
    <property type="molecule type" value="Genomic_DNA"/>
</dbReference>
<dbReference type="KEGG" id="cant:NCTC13489_00467"/>
<evidence type="ECO:0000313" key="5">
    <source>
        <dbReference type="Proteomes" id="UP000028349"/>
    </source>
</evidence>
<dbReference type="RefSeq" id="WP_034716189.1">
    <property type="nucleotide sequence ID" value="NZ_FOIX01000002.1"/>
</dbReference>
<organism evidence="4 6">
    <name type="scientific">Kaistella antarctica</name>
    <dbReference type="NCBI Taxonomy" id="266748"/>
    <lineage>
        <taxon>Bacteria</taxon>
        <taxon>Pseudomonadati</taxon>
        <taxon>Bacteroidota</taxon>
        <taxon>Flavobacteriia</taxon>
        <taxon>Flavobacteriales</taxon>
        <taxon>Weeksellaceae</taxon>
        <taxon>Chryseobacterium group</taxon>
        <taxon>Kaistella</taxon>
    </lineage>
</organism>
<sequence length="771" mass="86065">MNYLFISFKKQNWFDEPSNVTNVQPEKKVLTTTKTCLMLFVLFFFSSFASAQNEFITEWKTDNPGTSTNKQITIPAVGTFNYTWKLIGGATTGTGTGNGSTTITFPVAGNYVVKITPTGANTFRAIQFTNGASDARKLLKITQWGTVTWSTFERAFTNTSNLAITATDVPLLTAVTDMSYAFYSSKVSTIPNINDWNVYYVTNMSFTFALSDFNSDIGNWNVRQVTTMEGMFSDNSYFNQDISRWNVSEVTTLKNMFFQAFAFDQNLGAWNISKVTNAASMFKGNMSCQNYSKTLGGWAADDARTPINITLGASSLKYSPEVISARDYLIDDRGWNILNDSQSATACPIDLVTEWNTQGSNTIEIPAIGDYTYSWVDLNNATRKGKGNGSGFTTIDFGQAGIYELRIFPLGTNQFFMRVDMTPLDNRKKLMKLKQWGAHQWTYFNYAFEKAENLSITATDIPDLRKVTSMDRSFFESGISTVPNINLWDVSQVTNMYYLFGRTNFNDNVSSWDVSKVQRMSSMFGELPDFNQDISNWNVENVEDMYAMFAHSVKFNQNIGSWNTSKVKNISHLFMGAKAFNQDISQWDTSKVTDMTEAFIGASAFDQNIGSWNLNALTSAQGIFDGTGLSCLNYSKTLKGWANNTNTPQNITSGAEGLTYSPEVVSDRNHLINNLNWNITEDALGTCALATVNADFTSLKLFPNPVKDYLTIDGLEGKETVALYDLSGRLLQTSRANGKELKLNFSTYAKGMYLLTITSEKGGTTKKIIKQ</sequence>
<protein>
    <submittedName>
        <fullName evidence="4">Bacterial surface protein 26-residue repeat</fullName>
    </submittedName>
</protein>
<dbReference type="NCBIfam" id="TIGR02167">
    <property type="entry name" value="Liste_lipo_26"/>
    <property type="match status" value="3"/>
</dbReference>
<dbReference type="AlphaFoldDB" id="A0A448NND3"/>
<dbReference type="InterPro" id="IPR026444">
    <property type="entry name" value="Secre_tail"/>
</dbReference>
<dbReference type="InterPro" id="IPR011889">
    <property type="entry name" value="Liste_lipo_26"/>
</dbReference>
<reference evidence="4 6" key="2">
    <citation type="submission" date="2018-12" db="EMBL/GenBank/DDBJ databases">
        <authorList>
            <consortium name="Pathogen Informatics"/>
        </authorList>
    </citation>
    <scope>NUCLEOTIDE SEQUENCE [LARGE SCALE GENOMIC DNA]</scope>
    <source>
        <strain evidence="4 6">NCTC13489</strain>
    </source>
</reference>
<evidence type="ECO:0000313" key="6">
    <source>
        <dbReference type="Proteomes" id="UP000270036"/>
    </source>
</evidence>
<keyword evidence="1" id="KW-0732">Signal</keyword>
<evidence type="ECO:0000313" key="3">
    <source>
        <dbReference type="EMBL" id="KEY19795.1"/>
    </source>
</evidence>